<reference evidence="1 2" key="1">
    <citation type="submission" date="2017-10" db="EMBL/GenBank/DDBJ databases">
        <title>The draft genome sequence of Lewinella nigricans NBRC 102662.</title>
        <authorList>
            <person name="Wang K."/>
        </authorList>
    </citation>
    <scope>NUCLEOTIDE SEQUENCE [LARGE SCALE GENOMIC DNA]</scope>
    <source>
        <strain evidence="1 2">NBRC 102662</strain>
    </source>
</reference>
<proteinExistence type="predicted"/>
<sequence>MAQAVISSVLASAHQTMVQRDDDSVVSLGEHMRAPGGTAIVGVLQGAHAAVVRNSAGDVKALADHIRAAGGETVDLVLSGAYAGLVQTDQGILSVGDYQVNDEANP</sequence>
<keyword evidence="2" id="KW-1185">Reference proteome</keyword>
<evidence type="ECO:0000313" key="2">
    <source>
        <dbReference type="Proteomes" id="UP000223913"/>
    </source>
</evidence>
<accession>A0A2D0NCE1</accession>
<dbReference type="Proteomes" id="UP000223913">
    <property type="component" value="Unassembled WGS sequence"/>
</dbReference>
<dbReference type="EMBL" id="PDUD01000018">
    <property type="protein sequence ID" value="PHN06162.1"/>
    <property type="molecule type" value="Genomic_DNA"/>
</dbReference>
<comment type="caution">
    <text evidence="1">The sequence shown here is derived from an EMBL/GenBank/DDBJ whole genome shotgun (WGS) entry which is preliminary data.</text>
</comment>
<name>A0A2D0NCE1_FLAN2</name>
<dbReference type="RefSeq" id="WP_099150146.1">
    <property type="nucleotide sequence ID" value="NZ_PDUD01000018.1"/>
</dbReference>
<organism evidence="1 2">
    <name type="scientific">Flavilitoribacter nigricans (strain ATCC 23147 / DSM 23189 / NBRC 102662 / NCIMB 1420 / SS-2)</name>
    <name type="common">Lewinella nigricans</name>
    <dbReference type="NCBI Taxonomy" id="1122177"/>
    <lineage>
        <taxon>Bacteria</taxon>
        <taxon>Pseudomonadati</taxon>
        <taxon>Bacteroidota</taxon>
        <taxon>Saprospiria</taxon>
        <taxon>Saprospirales</taxon>
        <taxon>Lewinellaceae</taxon>
        <taxon>Flavilitoribacter</taxon>
    </lineage>
</organism>
<protein>
    <submittedName>
        <fullName evidence="1">Uncharacterized protein</fullName>
    </submittedName>
</protein>
<evidence type="ECO:0000313" key="1">
    <source>
        <dbReference type="EMBL" id="PHN06162.1"/>
    </source>
</evidence>
<dbReference type="AlphaFoldDB" id="A0A2D0NCE1"/>
<gene>
    <name evidence="1" type="ORF">CRP01_11295</name>
</gene>